<dbReference type="Gramene" id="TuG1812G0500000529.01.T01">
    <property type="protein sequence ID" value="TuG1812G0500000529.01.T01"/>
    <property type="gene ID" value="TuG1812G0500000529.01"/>
</dbReference>
<evidence type="ECO:0000259" key="1">
    <source>
        <dbReference type="Pfam" id="PF05699"/>
    </source>
</evidence>
<feature type="domain" description="HAT C-terminal dimerisation" evidence="1">
    <location>
        <begin position="86"/>
        <end position="130"/>
    </location>
</feature>
<sequence length="131" mass="15013">IWDIIDERWNDKLKTPLHKAGYYLNPFFYYENKAELEEEVFVAAVVQCVGRVYHDNDKLQDMIVAQLNMYTNGTVSFGSAMAIRQRKSTTITPANWWAAHGTGAKELRNMAIKILNLTCSSSACERNWSAF</sequence>
<dbReference type="InterPro" id="IPR012337">
    <property type="entry name" value="RNaseH-like_sf"/>
</dbReference>
<dbReference type="Proteomes" id="UP000015106">
    <property type="component" value="Chromosome 5"/>
</dbReference>
<evidence type="ECO:0000313" key="2">
    <source>
        <dbReference type="EnsemblPlants" id="TuG1812G0500000529.01.T01"/>
    </source>
</evidence>
<accession>A0A8R7UBI0</accession>
<dbReference type="InterPro" id="IPR008906">
    <property type="entry name" value="HATC_C_dom"/>
</dbReference>
<dbReference type="GO" id="GO:0046983">
    <property type="term" value="F:protein dimerization activity"/>
    <property type="evidence" value="ECO:0007669"/>
    <property type="project" value="InterPro"/>
</dbReference>
<reference evidence="2" key="3">
    <citation type="submission" date="2022-06" db="UniProtKB">
        <authorList>
            <consortium name="EnsemblPlants"/>
        </authorList>
    </citation>
    <scope>IDENTIFICATION</scope>
</reference>
<dbReference type="EnsemblPlants" id="TuG1812G0500000529.01.T01">
    <property type="protein sequence ID" value="TuG1812G0500000529.01.T01"/>
    <property type="gene ID" value="TuG1812G0500000529.01"/>
</dbReference>
<reference evidence="2" key="2">
    <citation type="submission" date="2018-03" db="EMBL/GenBank/DDBJ databases">
        <title>The Triticum urartu genome reveals the dynamic nature of wheat genome evolution.</title>
        <authorList>
            <person name="Ling H."/>
            <person name="Ma B."/>
            <person name="Shi X."/>
            <person name="Liu H."/>
            <person name="Dong L."/>
            <person name="Sun H."/>
            <person name="Cao Y."/>
            <person name="Gao Q."/>
            <person name="Zheng S."/>
            <person name="Li Y."/>
            <person name="Yu Y."/>
            <person name="Du H."/>
            <person name="Qi M."/>
            <person name="Li Y."/>
            <person name="Yu H."/>
            <person name="Cui Y."/>
            <person name="Wang N."/>
            <person name="Chen C."/>
            <person name="Wu H."/>
            <person name="Zhao Y."/>
            <person name="Zhang J."/>
            <person name="Li Y."/>
            <person name="Zhou W."/>
            <person name="Zhang B."/>
            <person name="Hu W."/>
            <person name="Eijk M."/>
            <person name="Tang J."/>
            <person name="Witsenboer H."/>
            <person name="Zhao S."/>
            <person name="Li Z."/>
            <person name="Zhang A."/>
            <person name="Wang D."/>
            <person name="Liang C."/>
        </authorList>
    </citation>
    <scope>NUCLEOTIDE SEQUENCE [LARGE SCALE GENOMIC DNA]</scope>
    <source>
        <strain evidence="2">cv. G1812</strain>
    </source>
</reference>
<dbReference type="SUPFAM" id="SSF53098">
    <property type="entry name" value="Ribonuclease H-like"/>
    <property type="match status" value="1"/>
</dbReference>
<evidence type="ECO:0000313" key="3">
    <source>
        <dbReference type="Proteomes" id="UP000015106"/>
    </source>
</evidence>
<dbReference type="AlphaFoldDB" id="A0A8R7UBI0"/>
<keyword evidence="3" id="KW-1185">Reference proteome</keyword>
<organism evidence="2 3">
    <name type="scientific">Triticum urartu</name>
    <name type="common">Red wild einkorn</name>
    <name type="synonym">Crithodium urartu</name>
    <dbReference type="NCBI Taxonomy" id="4572"/>
    <lineage>
        <taxon>Eukaryota</taxon>
        <taxon>Viridiplantae</taxon>
        <taxon>Streptophyta</taxon>
        <taxon>Embryophyta</taxon>
        <taxon>Tracheophyta</taxon>
        <taxon>Spermatophyta</taxon>
        <taxon>Magnoliopsida</taxon>
        <taxon>Liliopsida</taxon>
        <taxon>Poales</taxon>
        <taxon>Poaceae</taxon>
        <taxon>BOP clade</taxon>
        <taxon>Pooideae</taxon>
        <taxon>Triticodae</taxon>
        <taxon>Triticeae</taxon>
        <taxon>Triticinae</taxon>
        <taxon>Triticum</taxon>
    </lineage>
</organism>
<reference evidence="3" key="1">
    <citation type="journal article" date="2013" name="Nature">
        <title>Draft genome of the wheat A-genome progenitor Triticum urartu.</title>
        <authorList>
            <person name="Ling H.Q."/>
            <person name="Zhao S."/>
            <person name="Liu D."/>
            <person name="Wang J."/>
            <person name="Sun H."/>
            <person name="Zhang C."/>
            <person name="Fan H."/>
            <person name="Li D."/>
            <person name="Dong L."/>
            <person name="Tao Y."/>
            <person name="Gao C."/>
            <person name="Wu H."/>
            <person name="Li Y."/>
            <person name="Cui Y."/>
            <person name="Guo X."/>
            <person name="Zheng S."/>
            <person name="Wang B."/>
            <person name="Yu K."/>
            <person name="Liang Q."/>
            <person name="Yang W."/>
            <person name="Lou X."/>
            <person name="Chen J."/>
            <person name="Feng M."/>
            <person name="Jian J."/>
            <person name="Zhang X."/>
            <person name="Luo G."/>
            <person name="Jiang Y."/>
            <person name="Liu J."/>
            <person name="Wang Z."/>
            <person name="Sha Y."/>
            <person name="Zhang B."/>
            <person name="Wu H."/>
            <person name="Tang D."/>
            <person name="Shen Q."/>
            <person name="Xue P."/>
            <person name="Zou S."/>
            <person name="Wang X."/>
            <person name="Liu X."/>
            <person name="Wang F."/>
            <person name="Yang Y."/>
            <person name="An X."/>
            <person name="Dong Z."/>
            <person name="Zhang K."/>
            <person name="Zhang X."/>
            <person name="Luo M.C."/>
            <person name="Dvorak J."/>
            <person name="Tong Y."/>
            <person name="Wang J."/>
            <person name="Yang H."/>
            <person name="Li Z."/>
            <person name="Wang D."/>
            <person name="Zhang A."/>
            <person name="Wang J."/>
        </authorList>
    </citation>
    <scope>NUCLEOTIDE SEQUENCE</scope>
    <source>
        <strain evidence="3">cv. G1812</strain>
    </source>
</reference>
<protein>
    <recommendedName>
        <fullName evidence="1">HAT C-terminal dimerisation domain-containing protein</fullName>
    </recommendedName>
</protein>
<proteinExistence type="predicted"/>
<name>A0A8R7UBI0_TRIUA</name>
<dbReference type="Pfam" id="PF05699">
    <property type="entry name" value="Dimer_Tnp_hAT"/>
    <property type="match status" value="1"/>
</dbReference>